<gene>
    <name evidence="1" type="ORF">GCM10009846_08870</name>
</gene>
<dbReference type="Proteomes" id="UP001501599">
    <property type="component" value="Unassembled WGS sequence"/>
</dbReference>
<sequence>MGDHYDTRDQAVEALHTQLARLGFSTTRLDVAALETDVLREDTRRPARTAGWTFDPTRGEALRRKAERYLR</sequence>
<reference evidence="2" key="1">
    <citation type="journal article" date="2019" name="Int. J. Syst. Evol. Microbiol.">
        <title>The Global Catalogue of Microorganisms (GCM) 10K type strain sequencing project: providing services to taxonomists for standard genome sequencing and annotation.</title>
        <authorList>
            <consortium name="The Broad Institute Genomics Platform"/>
            <consortium name="The Broad Institute Genome Sequencing Center for Infectious Disease"/>
            <person name="Wu L."/>
            <person name="Ma J."/>
        </authorList>
    </citation>
    <scope>NUCLEOTIDE SEQUENCE [LARGE SCALE GENOMIC DNA]</scope>
    <source>
        <strain evidence="2">JCM 16026</strain>
    </source>
</reference>
<organism evidence="1 2">
    <name type="scientific">Agrococcus versicolor</name>
    <dbReference type="NCBI Taxonomy" id="501482"/>
    <lineage>
        <taxon>Bacteria</taxon>
        <taxon>Bacillati</taxon>
        <taxon>Actinomycetota</taxon>
        <taxon>Actinomycetes</taxon>
        <taxon>Micrococcales</taxon>
        <taxon>Microbacteriaceae</taxon>
        <taxon>Agrococcus</taxon>
    </lineage>
</organism>
<accession>A0ABP5MCF5</accession>
<protein>
    <submittedName>
        <fullName evidence="1">Uncharacterized protein</fullName>
    </submittedName>
</protein>
<dbReference type="EMBL" id="BAAAQT010000005">
    <property type="protein sequence ID" value="GAA2172134.1"/>
    <property type="molecule type" value="Genomic_DNA"/>
</dbReference>
<proteinExistence type="predicted"/>
<name>A0ABP5MCF5_9MICO</name>
<keyword evidence="2" id="KW-1185">Reference proteome</keyword>
<comment type="caution">
    <text evidence="1">The sequence shown here is derived from an EMBL/GenBank/DDBJ whole genome shotgun (WGS) entry which is preliminary data.</text>
</comment>
<evidence type="ECO:0000313" key="2">
    <source>
        <dbReference type="Proteomes" id="UP001501599"/>
    </source>
</evidence>
<evidence type="ECO:0000313" key="1">
    <source>
        <dbReference type="EMBL" id="GAA2172134.1"/>
    </source>
</evidence>
<dbReference type="RefSeq" id="WP_344340798.1">
    <property type="nucleotide sequence ID" value="NZ_BAAAQT010000005.1"/>
</dbReference>